<evidence type="ECO:0000313" key="1">
    <source>
        <dbReference type="EMBL" id="MDV7136904.1"/>
    </source>
</evidence>
<evidence type="ECO:0000313" key="2">
    <source>
        <dbReference type="Proteomes" id="UP001185792"/>
    </source>
</evidence>
<gene>
    <name evidence="1" type="ORF">R4198_24705</name>
</gene>
<dbReference type="RefSeq" id="WP_156045738.1">
    <property type="nucleotide sequence ID" value="NZ_JAWLUM010000006.1"/>
</dbReference>
<name>A0ABU4F1X3_WILMA</name>
<dbReference type="Proteomes" id="UP001185792">
    <property type="component" value="Unassembled WGS sequence"/>
</dbReference>
<protein>
    <recommendedName>
        <fullName evidence="3">GYD domain-containing protein</fullName>
    </recommendedName>
</protein>
<dbReference type="EMBL" id="JAWLUM010000006">
    <property type="protein sequence ID" value="MDV7136904.1"/>
    <property type="molecule type" value="Genomic_DNA"/>
</dbReference>
<evidence type="ECO:0008006" key="3">
    <source>
        <dbReference type="Google" id="ProtNLM"/>
    </source>
</evidence>
<reference evidence="1 2" key="1">
    <citation type="submission" date="2023-10" db="EMBL/GenBank/DDBJ databases">
        <title>Development of a sustainable strategy for remediation of hydrocarbon-contaminated territories based on the waste exchange concept.</title>
        <authorList>
            <person name="Krivoruchko A."/>
        </authorList>
    </citation>
    <scope>NUCLEOTIDE SEQUENCE [LARGE SCALE GENOMIC DNA]</scope>
    <source>
        <strain evidence="1 2">IEGM 1236</strain>
    </source>
</reference>
<comment type="caution">
    <text evidence="1">The sequence shown here is derived from an EMBL/GenBank/DDBJ whole genome shotgun (WGS) entry which is preliminary data.</text>
</comment>
<sequence>MTTPQNRQALAIMHATVRHDDTRDWAQISGRIGAELESAGHSVDVEAAPLTAGFGDAFCVMVSADNDGAVSFACAALAAAPTRYGLRTASLTGRPSEVAGPPEEPP</sequence>
<accession>A0ABU4F1X3</accession>
<organism evidence="1 2">
    <name type="scientific">Williamsia marianensis</name>
    <dbReference type="NCBI Taxonomy" id="85044"/>
    <lineage>
        <taxon>Bacteria</taxon>
        <taxon>Bacillati</taxon>
        <taxon>Actinomycetota</taxon>
        <taxon>Actinomycetes</taxon>
        <taxon>Mycobacteriales</taxon>
        <taxon>Nocardiaceae</taxon>
        <taxon>Williamsia</taxon>
    </lineage>
</organism>
<keyword evidence="2" id="KW-1185">Reference proteome</keyword>
<proteinExistence type="predicted"/>